<evidence type="ECO:0000256" key="5">
    <source>
        <dbReference type="ARBA" id="ARBA00023136"/>
    </source>
</evidence>
<feature type="transmembrane region" description="Helical" evidence="6">
    <location>
        <begin position="198"/>
        <end position="223"/>
    </location>
</feature>
<dbReference type="PANTHER" id="PTHR43124:SF10">
    <property type="entry name" value="PURINE EFFLUX PUMP PBUE"/>
    <property type="match status" value="1"/>
</dbReference>
<dbReference type="InterPro" id="IPR020846">
    <property type="entry name" value="MFS_dom"/>
</dbReference>
<feature type="transmembrane region" description="Helical" evidence="6">
    <location>
        <begin position="12"/>
        <end position="37"/>
    </location>
</feature>
<protein>
    <recommendedName>
        <fullName evidence="7">Major facilitator superfamily (MFS) profile domain-containing protein</fullName>
    </recommendedName>
</protein>
<feature type="transmembrane region" description="Helical" evidence="6">
    <location>
        <begin position="49"/>
        <end position="70"/>
    </location>
</feature>
<feature type="domain" description="Major facilitator superfamily (MFS) profile" evidence="7">
    <location>
        <begin position="9"/>
        <end position="380"/>
    </location>
</feature>
<feature type="transmembrane region" description="Helical" evidence="6">
    <location>
        <begin position="243"/>
        <end position="264"/>
    </location>
</feature>
<dbReference type="InterPro" id="IPR011701">
    <property type="entry name" value="MFS"/>
</dbReference>
<dbReference type="Gene3D" id="1.20.1250.20">
    <property type="entry name" value="MFS general substrate transporter like domains"/>
    <property type="match status" value="2"/>
</dbReference>
<accession>A0A381N3N3</accession>
<feature type="transmembrane region" description="Helical" evidence="6">
    <location>
        <begin position="159"/>
        <end position="178"/>
    </location>
</feature>
<feature type="non-terminal residue" evidence="8">
    <location>
        <position position="1"/>
    </location>
</feature>
<proteinExistence type="predicted"/>
<keyword evidence="5 6" id="KW-0472">Membrane</keyword>
<gene>
    <name evidence="8" type="ORF">METZ01_LOCUS1508</name>
</gene>
<evidence type="ECO:0000259" key="7">
    <source>
        <dbReference type="PROSITE" id="PS50850"/>
    </source>
</evidence>
<evidence type="ECO:0000256" key="6">
    <source>
        <dbReference type="SAM" id="Phobius"/>
    </source>
</evidence>
<dbReference type="Pfam" id="PF07690">
    <property type="entry name" value="MFS_1"/>
    <property type="match status" value="1"/>
</dbReference>
<keyword evidence="3 6" id="KW-0812">Transmembrane</keyword>
<feature type="transmembrane region" description="Helical" evidence="6">
    <location>
        <begin position="77"/>
        <end position="97"/>
    </location>
</feature>
<evidence type="ECO:0000256" key="4">
    <source>
        <dbReference type="ARBA" id="ARBA00022989"/>
    </source>
</evidence>
<feature type="transmembrane region" description="Helical" evidence="6">
    <location>
        <begin position="103"/>
        <end position="126"/>
    </location>
</feature>
<comment type="subcellular location">
    <subcellularLocation>
        <location evidence="1">Cell membrane</location>
        <topology evidence="1">Multi-pass membrane protein</topology>
    </subcellularLocation>
</comment>
<dbReference type="InterPro" id="IPR050189">
    <property type="entry name" value="MFS_Efflux_Transporters"/>
</dbReference>
<dbReference type="SUPFAM" id="SSF103473">
    <property type="entry name" value="MFS general substrate transporter"/>
    <property type="match status" value="1"/>
</dbReference>
<dbReference type="GO" id="GO:0005886">
    <property type="term" value="C:plasma membrane"/>
    <property type="evidence" value="ECO:0007669"/>
    <property type="project" value="UniProtKB-SubCell"/>
</dbReference>
<dbReference type="InterPro" id="IPR036259">
    <property type="entry name" value="MFS_trans_sf"/>
</dbReference>
<feature type="transmembrane region" description="Helical" evidence="6">
    <location>
        <begin position="351"/>
        <end position="375"/>
    </location>
</feature>
<evidence type="ECO:0000256" key="2">
    <source>
        <dbReference type="ARBA" id="ARBA00022475"/>
    </source>
</evidence>
<evidence type="ECO:0000313" key="8">
    <source>
        <dbReference type="EMBL" id="SUZ48654.1"/>
    </source>
</evidence>
<feature type="transmembrane region" description="Helical" evidence="6">
    <location>
        <begin position="295"/>
        <end position="313"/>
    </location>
</feature>
<evidence type="ECO:0000256" key="1">
    <source>
        <dbReference type="ARBA" id="ARBA00004651"/>
    </source>
</evidence>
<keyword evidence="4 6" id="KW-1133">Transmembrane helix</keyword>
<dbReference type="GO" id="GO:0022857">
    <property type="term" value="F:transmembrane transporter activity"/>
    <property type="evidence" value="ECO:0007669"/>
    <property type="project" value="InterPro"/>
</dbReference>
<name>A0A381N3N3_9ZZZZ</name>
<feature type="non-terminal residue" evidence="8">
    <location>
        <position position="382"/>
    </location>
</feature>
<dbReference type="EMBL" id="UINC01000078">
    <property type="protein sequence ID" value="SUZ48654.1"/>
    <property type="molecule type" value="Genomic_DNA"/>
</dbReference>
<dbReference type="PANTHER" id="PTHR43124">
    <property type="entry name" value="PURINE EFFLUX PUMP PBUE"/>
    <property type="match status" value="1"/>
</dbReference>
<dbReference type="AlphaFoldDB" id="A0A381N3N3"/>
<sequence>LTERTAFDDWRSISLSLFMTLVGYGVMVGIPVISTAWSELLYFSDEQVGRVAGADLGGLSFGAMITALTITRVNRKILVLTGACLAIFANYLCTIFYQYEFVLWLRVLAGIGSGIYTAVAVAALGATIKPTRAFNLMLFLFAFSQAFEMRVLPMLTMNGIYYFFIGGFTLSLIFIHWVQPYVIKTETTSQNKNKQSGLVLPLYIPWLCMAAIFFTYINIGAYWTYIELASLNAGIDENWVGEVLVWSSLLSIVGCAFATIVSDLFGLARPLLVALITMAIIVGMLALGITNINLLISVFMFNFLWIFIDVYQYSTVASVDSAGSFTAFIVCAQGLGNIVGPNIAASMLGGGFSYSTVFFMCAMFAIGGMLVYMLMDIRLRYY</sequence>
<evidence type="ECO:0000256" key="3">
    <source>
        <dbReference type="ARBA" id="ARBA00022692"/>
    </source>
</evidence>
<feature type="transmembrane region" description="Helical" evidence="6">
    <location>
        <begin position="271"/>
        <end position="289"/>
    </location>
</feature>
<dbReference type="PROSITE" id="PS50850">
    <property type="entry name" value="MFS"/>
    <property type="match status" value="1"/>
</dbReference>
<keyword evidence="2" id="KW-1003">Cell membrane</keyword>
<reference evidence="8" key="1">
    <citation type="submission" date="2018-05" db="EMBL/GenBank/DDBJ databases">
        <authorList>
            <person name="Lanie J.A."/>
            <person name="Ng W.-L."/>
            <person name="Kazmierczak K.M."/>
            <person name="Andrzejewski T.M."/>
            <person name="Davidsen T.M."/>
            <person name="Wayne K.J."/>
            <person name="Tettelin H."/>
            <person name="Glass J.I."/>
            <person name="Rusch D."/>
            <person name="Podicherti R."/>
            <person name="Tsui H.-C.T."/>
            <person name="Winkler M.E."/>
        </authorList>
    </citation>
    <scope>NUCLEOTIDE SEQUENCE</scope>
</reference>
<organism evidence="8">
    <name type="scientific">marine metagenome</name>
    <dbReference type="NCBI Taxonomy" id="408172"/>
    <lineage>
        <taxon>unclassified sequences</taxon>
        <taxon>metagenomes</taxon>
        <taxon>ecological metagenomes</taxon>
    </lineage>
</organism>